<feature type="compositionally biased region" description="Basic and acidic residues" evidence="2">
    <location>
        <begin position="123"/>
        <end position="134"/>
    </location>
</feature>
<feature type="region of interest" description="Disordered" evidence="2">
    <location>
        <begin position="47"/>
        <end position="172"/>
    </location>
</feature>
<proteinExistence type="predicted"/>
<protein>
    <submittedName>
        <fullName evidence="4">Uncharacterized protein</fullName>
    </submittedName>
</protein>
<keyword evidence="3" id="KW-0472">Membrane</keyword>
<evidence type="ECO:0000313" key="5">
    <source>
        <dbReference type="Proteomes" id="UP000023152"/>
    </source>
</evidence>
<feature type="coiled-coil region" evidence="1">
    <location>
        <begin position="382"/>
        <end position="413"/>
    </location>
</feature>
<keyword evidence="1" id="KW-0175">Coiled coil</keyword>
<evidence type="ECO:0000256" key="1">
    <source>
        <dbReference type="SAM" id="Coils"/>
    </source>
</evidence>
<dbReference type="EMBL" id="ASPP01033131">
    <property type="protein sequence ID" value="ETO03500.1"/>
    <property type="molecule type" value="Genomic_DNA"/>
</dbReference>
<reference evidence="4 5" key="1">
    <citation type="journal article" date="2013" name="Curr. Biol.">
        <title>The Genome of the Foraminiferan Reticulomyxa filosa.</title>
        <authorList>
            <person name="Glockner G."/>
            <person name="Hulsmann N."/>
            <person name="Schleicher M."/>
            <person name="Noegel A.A."/>
            <person name="Eichinger L."/>
            <person name="Gallinger C."/>
            <person name="Pawlowski J."/>
            <person name="Sierra R."/>
            <person name="Euteneuer U."/>
            <person name="Pillet L."/>
            <person name="Moustafa A."/>
            <person name="Platzer M."/>
            <person name="Groth M."/>
            <person name="Szafranski K."/>
            <person name="Schliwa M."/>
        </authorList>
    </citation>
    <scope>NUCLEOTIDE SEQUENCE [LARGE SCALE GENOMIC DNA]</scope>
</reference>
<gene>
    <name evidence="4" type="ORF">RFI_33905</name>
</gene>
<feature type="coiled-coil region" evidence="1">
    <location>
        <begin position="459"/>
        <end position="500"/>
    </location>
</feature>
<evidence type="ECO:0000313" key="4">
    <source>
        <dbReference type="EMBL" id="ETO03500.1"/>
    </source>
</evidence>
<dbReference type="Proteomes" id="UP000023152">
    <property type="component" value="Unassembled WGS sequence"/>
</dbReference>
<keyword evidence="3" id="KW-1133">Transmembrane helix</keyword>
<organism evidence="4 5">
    <name type="scientific">Reticulomyxa filosa</name>
    <dbReference type="NCBI Taxonomy" id="46433"/>
    <lineage>
        <taxon>Eukaryota</taxon>
        <taxon>Sar</taxon>
        <taxon>Rhizaria</taxon>
        <taxon>Retaria</taxon>
        <taxon>Foraminifera</taxon>
        <taxon>Monothalamids</taxon>
        <taxon>Reticulomyxidae</taxon>
        <taxon>Reticulomyxa</taxon>
    </lineage>
</organism>
<keyword evidence="3" id="KW-0812">Transmembrane</keyword>
<comment type="caution">
    <text evidence="4">The sequence shown here is derived from an EMBL/GenBank/DDBJ whole genome shotgun (WGS) entry which is preliminary data.</text>
</comment>
<sequence length="598" mass="69211">MKMVKISNEKCLKDKNEKVLKSSNDLKKVWSDRYDDKQSCSFVLNVIEKEEEKETEEDSDNEKRVKKKKTKGNTEEEDSKSEDNNKKTNKSKRKKSESENRGTNDDDSNNEDKSKKVSGSDSDSDRSTRNEGASKKRKRKKEKERYSESESEDNIDTYQKKNKKEPVDPEWDRIFPMDETKDLEPLALTNSNEVEQIAMIGSLKVKKAIECIQVHSRLAVFKDDFKYKDQVDSEIKTHCLNLQQATVGIFKAYGTIQTNFLIAQKIIQWKPLEIESVEAKVFWEGVICACNEVVTQLMNIIRLEAGLQHALAGVRFGIVDFVERCSYGESVSFAIQGLNIQFNKFKDFQNKTEKEVEKSIRQAFGNGGSKEAEEISKQLLYILEKLKKAKEKKKEFRKKEEETSQKIEEIMKKIGEKQADKRSCEIELSIAKNDVAAKKKQQENNKSIICLNNEIDTLNKQKYDLIKRTNEEMKEIEKEIDDIIQEKEKLQDNLFDILKKTGLRSADAAKAFFQMYDKFLQGLLVNYAGFVNIAKNINALEQWLSPELKLDTFLRSFDLGVLTQPLQKKVAILIKIFVVVCKPLMVLTHLILTRWKIY</sequence>
<evidence type="ECO:0000256" key="3">
    <source>
        <dbReference type="SAM" id="Phobius"/>
    </source>
</evidence>
<feature type="non-terminal residue" evidence="4">
    <location>
        <position position="598"/>
    </location>
</feature>
<keyword evidence="5" id="KW-1185">Reference proteome</keyword>
<dbReference type="AlphaFoldDB" id="X6LRX7"/>
<feature type="compositionally biased region" description="Basic and acidic residues" evidence="2">
    <location>
        <begin position="96"/>
        <end position="115"/>
    </location>
</feature>
<accession>X6LRX7</accession>
<name>X6LRX7_RETFI</name>
<feature type="transmembrane region" description="Helical" evidence="3">
    <location>
        <begin position="572"/>
        <end position="592"/>
    </location>
</feature>
<evidence type="ECO:0000256" key="2">
    <source>
        <dbReference type="SAM" id="MobiDB-lite"/>
    </source>
</evidence>
<dbReference type="OMA" id="VEQIAMI"/>